<dbReference type="InterPro" id="IPR013325">
    <property type="entry name" value="RNA_pol_sigma_r2"/>
</dbReference>
<dbReference type="PANTHER" id="PTHR43133:SF46">
    <property type="entry name" value="RNA POLYMERASE SIGMA-70 FACTOR ECF SUBFAMILY"/>
    <property type="match status" value="1"/>
</dbReference>
<comment type="similarity">
    <text evidence="1">Belongs to the sigma-70 factor family. ECF subfamily.</text>
</comment>
<dbReference type="EMBL" id="FQUQ01000004">
    <property type="protein sequence ID" value="SHG10606.1"/>
    <property type="molecule type" value="Genomic_DNA"/>
</dbReference>
<dbReference type="InterPro" id="IPR014327">
    <property type="entry name" value="RNA_pol_sigma70_bacteroid"/>
</dbReference>
<dbReference type="GO" id="GO:0016987">
    <property type="term" value="F:sigma factor activity"/>
    <property type="evidence" value="ECO:0007669"/>
    <property type="project" value="UniProtKB-KW"/>
</dbReference>
<evidence type="ECO:0000256" key="3">
    <source>
        <dbReference type="ARBA" id="ARBA00023082"/>
    </source>
</evidence>
<evidence type="ECO:0000256" key="1">
    <source>
        <dbReference type="ARBA" id="ARBA00010641"/>
    </source>
</evidence>
<dbReference type="Gene3D" id="1.10.1740.10">
    <property type="match status" value="1"/>
</dbReference>
<dbReference type="CDD" id="cd06171">
    <property type="entry name" value="Sigma70_r4"/>
    <property type="match status" value="1"/>
</dbReference>
<evidence type="ECO:0000256" key="4">
    <source>
        <dbReference type="ARBA" id="ARBA00023163"/>
    </source>
</evidence>
<dbReference type="GO" id="GO:0003677">
    <property type="term" value="F:DNA binding"/>
    <property type="evidence" value="ECO:0007669"/>
    <property type="project" value="InterPro"/>
</dbReference>
<dbReference type="InterPro" id="IPR014284">
    <property type="entry name" value="RNA_pol_sigma-70_dom"/>
</dbReference>
<gene>
    <name evidence="7" type="ORF">SAMN04488522_104494</name>
</gene>
<keyword evidence="2" id="KW-0805">Transcription regulation</keyword>
<evidence type="ECO:0000313" key="8">
    <source>
        <dbReference type="Proteomes" id="UP000184287"/>
    </source>
</evidence>
<dbReference type="STRING" id="288992.SAMN04488522_104494"/>
<dbReference type="NCBIfam" id="TIGR02985">
    <property type="entry name" value="Sig70_bacteroi1"/>
    <property type="match status" value="1"/>
</dbReference>
<dbReference type="InterPro" id="IPR013324">
    <property type="entry name" value="RNA_pol_sigma_r3/r4-like"/>
</dbReference>
<dbReference type="RefSeq" id="WP_073233162.1">
    <property type="nucleotide sequence ID" value="NZ_FQUQ01000004.1"/>
</dbReference>
<dbReference type="NCBIfam" id="TIGR02937">
    <property type="entry name" value="sigma70-ECF"/>
    <property type="match status" value="1"/>
</dbReference>
<evidence type="ECO:0000256" key="2">
    <source>
        <dbReference type="ARBA" id="ARBA00023015"/>
    </source>
</evidence>
<dbReference type="Proteomes" id="UP000184287">
    <property type="component" value="Unassembled WGS sequence"/>
</dbReference>
<reference evidence="8" key="1">
    <citation type="submission" date="2016-11" db="EMBL/GenBank/DDBJ databases">
        <authorList>
            <person name="Varghese N."/>
            <person name="Submissions S."/>
        </authorList>
    </citation>
    <scope>NUCLEOTIDE SEQUENCE [LARGE SCALE GENOMIC DNA]</scope>
    <source>
        <strain evidence="8">DSM 16990</strain>
    </source>
</reference>
<sequence>MNSYHSLTDIELTSLLKGGDYNAFNEIYNRFQGLLFIYACKITKDNDEAEDIVQEVFLYLWDKRLSIKLHSTISSYLYSAVRYKFFNLLDHKKIRTDYRVSFQHFLNLGENITDNYIREKEFNTLIEKEISALPDKMREVFELSRKLNLSRKEISAQLNISEKTVKNQINSALKILRKRLGLFAFLILLLNR</sequence>
<name>A0A1M5H3Z3_9SPHI</name>
<dbReference type="InterPro" id="IPR036388">
    <property type="entry name" value="WH-like_DNA-bd_sf"/>
</dbReference>
<evidence type="ECO:0000313" key="7">
    <source>
        <dbReference type="EMBL" id="SHG10606.1"/>
    </source>
</evidence>
<evidence type="ECO:0000259" key="6">
    <source>
        <dbReference type="Pfam" id="PF08281"/>
    </source>
</evidence>
<accession>A0A1M5H3Z3</accession>
<keyword evidence="4" id="KW-0804">Transcription</keyword>
<dbReference type="Pfam" id="PF04542">
    <property type="entry name" value="Sigma70_r2"/>
    <property type="match status" value="1"/>
</dbReference>
<dbReference type="AlphaFoldDB" id="A0A1M5H3Z3"/>
<keyword evidence="3" id="KW-0731">Sigma factor</keyword>
<keyword evidence="8" id="KW-1185">Reference proteome</keyword>
<dbReference type="Gene3D" id="1.10.10.10">
    <property type="entry name" value="Winged helix-like DNA-binding domain superfamily/Winged helix DNA-binding domain"/>
    <property type="match status" value="1"/>
</dbReference>
<dbReference type="PANTHER" id="PTHR43133">
    <property type="entry name" value="RNA POLYMERASE ECF-TYPE SIGMA FACTO"/>
    <property type="match status" value="1"/>
</dbReference>
<feature type="domain" description="RNA polymerase sigma factor 70 region 4 type 2" evidence="6">
    <location>
        <begin position="126"/>
        <end position="174"/>
    </location>
</feature>
<organism evidence="7 8">
    <name type="scientific">Pedobacter caeni</name>
    <dbReference type="NCBI Taxonomy" id="288992"/>
    <lineage>
        <taxon>Bacteria</taxon>
        <taxon>Pseudomonadati</taxon>
        <taxon>Bacteroidota</taxon>
        <taxon>Sphingobacteriia</taxon>
        <taxon>Sphingobacteriales</taxon>
        <taxon>Sphingobacteriaceae</taxon>
        <taxon>Pedobacter</taxon>
    </lineage>
</organism>
<protein>
    <submittedName>
        <fullName evidence="7">RNA polymerase sigma-70 factor, Bacteroides expansion family 1</fullName>
    </submittedName>
</protein>
<dbReference type="OrthoDB" id="659569at2"/>
<dbReference type="SUPFAM" id="SSF88659">
    <property type="entry name" value="Sigma3 and sigma4 domains of RNA polymerase sigma factors"/>
    <property type="match status" value="1"/>
</dbReference>
<dbReference type="InterPro" id="IPR007627">
    <property type="entry name" value="RNA_pol_sigma70_r2"/>
</dbReference>
<dbReference type="InterPro" id="IPR013249">
    <property type="entry name" value="RNA_pol_sigma70_r4_t2"/>
</dbReference>
<dbReference type="InterPro" id="IPR039425">
    <property type="entry name" value="RNA_pol_sigma-70-like"/>
</dbReference>
<dbReference type="GO" id="GO:0006352">
    <property type="term" value="P:DNA-templated transcription initiation"/>
    <property type="evidence" value="ECO:0007669"/>
    <property type="project" value="InterPro"/>
</dbReference>
<dbReference type="SUPFAM" id="SSF88946">
    <property type="entry name" value="Sigma2 domain of RNA polymerase sigma factors"/>
    <property type="match status" value="1"/>
</dbReference>
<proteinExistence type="inferred from homology"/>
<feature type="domain" description="RNA polymerase sigma-70 region 2" evidence="5">
    <location>
        <begin position="27"/>
        <end position="89"/>
    </location>
</feature>
<dbReference type="Pfam" id="PF08281">
    <property type="entry name" value="Sigma70_r4_2"/>
    <property type="match status" value="1"/>
</dbReference>
<evidence type="ECO:0000259" key="5">
    <source>
        <dbReference type="Pfam" id="PF04542"/>
    </source>
</evidence>